<comment type="caution">
    <text evidence="1">The sequence shown here is derived from an EMBL/GenBank/DDBJ whole genome shotgun (WGS) entry which is preliminary data.</text>
</comment>
<accession>A0A1Q8EUM2</accession>
<evidence type="ECO:0000313" key="2">
    <source>
        <dbReference type="Proteomes" id="UP000185578"/>
    </source>
</evidence>
<dbReference type="Pfam" id="PF03692">
    <property type="entry name" value="CxxCxxCC"/>
    <property type="match status" value="1"/>
</dbReference>
<name>A0A1Q8EUM2_9PSED</name>
<organism evidence="1 2">
    <name type="scientific">Pseudomonas chlororaphis</name>
    <dbReference type="NCBI Taxonomy" id="587753"/>
    <lineage>
        <taxon>Bacteria</taxon>
        <taxon>Pseudomonadati</taxon>
        <taxon>Pseudomonadota</taxon>
        <taxon>Gammaproteobacteria</taxon>
        <taxon>Pseudomonadales</taxon>
        <taxon>Pseudomonadaceae</taxon>
        <taxon>Pseudomonas</taxon>
    </lineage>
</organism>
<reference evidence="1 2" key="1">
    <citation type="submission" date="2016-12" db="EMBL/GenBank/DDBJ databases">
        <authorList>
            <person name="Song W.-J."/>
            <person name="Kurnit D.M."/>
        </authorList>
    </citation>
    <scope>NUCLEOTIDE SEQUENCE [LARGE SCALE GENOMIC DNA]</scope>
    <source>
        <strain evidence="1 2">PCL1601</strain>
    </source>
</reference>
<sequence length="119" mass="12697">MSEASPCLNCGACCSHFRVSFFWGECASAGGTVPDDLVASISPSRVAMLGTDCKPTRCTALTGEVGQEVSCAIYHQRSSTCREFEASWENGEQNVDCDAARAAFGLAPLEPELYFEQSA</sequence>
<dbReference type="InterPro" id="IPR005358">
    <property type="entry name" value="Puta_zinc/iron-chelating_dom"/>
</dbReference>
<dbReference type="EMBL" id="MSCT01000006">
    <property type="protein sequence ID" value="OLF55501.1"/>
    <property type="molecule type" value="Genomic_DNA"/>
</dbReference>
<gene>
    <name evidence="1" type="ORF">BTN82_06030</name>
</gene>
<proteinExistence type="predicted"/>
<dbReference type="RefSeq" id="WP_075118248.1">
    <property type="nucleotide sequence ID" value="NZ_MSCT01000006.1"/>
</dbReference>
<dbReference type="AlphaFoldDB" id="A0A1Q8EUM2"/>
<dbReference type="Proteomes" id="UP000185578">
    <property type="component" value="Unassembled WGS sequence"/>
</dbReference>
<evidence type="ECO:0000313" key="1">
    <source>
        <dbReference type="EMBL" id="OLF55501.1"/>
    </source>
</evidence>
<protein>
    <submittedName>
        <fullName evidence="1">Zinc/iron-chelating domain-containing protein</fullName>
    </submittedName>
</protein>
<dbReference type="OrthoDB" id="196483at2"/>